<dbReference type="CDD" id="cd04196">
    <property type="entry name" value="GT_2_like_d"/>
    <property type="match status" value="1"/>
</dbReference>
<gene>
    <name evidence="2" type="ORF">B0A65_04080</name>
</gene>
<protein>
    <recommendedName>
        <fullName evidence="1">Glycosyltransferase 2-like domain-containing protein</fullName>
    </recommendedName>
</protein>
<accession>A0ABX4BUN4</accession>
<proteinExistence type="predicted"/>
<dbReference type="SUPFAM" id="SSF53448">
    <property type="entry name" value="Nucleotide-diphospho-sugar transferases"/>
    <property type="match status" value="1"/>
</dbReference>
<dbReference type="InterPro" id="IPR001173">
    <property type="entry name" value="Glyco_trans_2-like"/>
</dbReference>
<dbReference type="Pfam" id="PF00535">
    <property type="entry name" value="Glycos_transf_2"/>
    <property type="match status" value="1"/>
</dbReference>
<evidence type="ECO:0000259" key="1">
    <source>
        <dbReference type="Pfam" id="PF00535"/>
    </source>
</evidence>
<dbReference type="Proteomes" id="UP000198382">
    <property type="component" value="Unassembled WGS sequence"/>
</dbReference>
<organism evidence="2 3">
    <name type="scientific">Flavobacterium frigidimaris</name>
    <dbReference type="NCBI Taxonomy" id="262320"/>
    <lineage>
        <taxon>Bacteria</taxon>
        <taxon>Pseudomonadati</taxon>
        <taxon>Bacteroidota</taxon>
        <taxon>Flavobacteriia</taxon>
        <taxon>Flavobacteriales</taxon>
        <taxon>Flavobacteriaceae</taxon>
        <taxon>Flavobacterium</taxon>
    </lineage>
</organism>
<dbReference type="PANTHER" id="PTHR22916">
    <property type="entry name" value="GLYCOSYLTRANSFERASE"/>
    <property type="match status" value="1"/>
</dbReference>
<name>A0ABX4BUN4_FLAFR</name>
<reference evidence="2 3" key="1">
    <citation type="submission" date="2016-11" db="EMBL/GenBank/DDBJ databases">
        <title>Whole genomes of Flavobacteriaceae.</title>
        <authorList>
            <person name="Stine C."/>
            <person name="Li C."/>
            <person name="Tadesse D."/>
        </authorList>
    </citation>
    <scope>NUCLEOTIDE SEQUENCE [LARGE SCALE GENOMIC DNA]</scope>
    <source>
        <strain evidence="2 3">DSM 15937</strain>
    </source>
</reference>
<sequence>MKISVCVATYNGGDFIKAQLQSILKQLSYNDEIIISDDGSTDETISIISSFSDARIRLIHNDSSYLKSIKSSRSYQVTKNFENALAYATGEYIFLSDQDDVWEDGKVTGCISLLKGEKCNLVVHDATVVDESDNVIMPSYFRKINAKKGFFRNIIKNSYLGCCMVFDRSVLLQALPFPQNLIAHDMWIGLVAEKIGKVVFVEKKYIRYKRHSAAVTASGMKSDNSLNFKIYYRVQFFFQYVKKLFLIN</sequence>
<dbReference type="InterPro" id="IPR029044">
    <property type="entry name" value="Nucleotide-diphossugar_trans"/>
</dbReference>
<dbReference type="EMBL" id="MUGV01000007">
    <property type="protein sequence ID" value="OXA81507.1"/>
    <property type="molecule type" value="Genomic_DNA"/>
</dbReference>
<feature type="domain" description="Glycosyltransferase 2-like" evidence="1">
    <location>
        <begin position="4"/>
        <end position="171"/>
    </location>
</feature>
<comment type="caution">
    <text evidence="2">The sequence shown here is derived from an EMBL/GenBank/DDBJ whole genome shotgun (WGS) entry which is preliminary data.</text>
</comment>
<dbReference type="PANTHER" id="PTHR22916:SF3">
    <property type="entry name" value="UDP-GLCNAC:BETAGAL BETA-1,3-N-ACETYLGLUCOSAMINYLTRANSFERASE-LIKE PROTEIN 1"/>
    <property type="match status" value="1"/>
</dbReference>
<evidence type="ECO:0000313" key="3">
    <source>
        <dbReference type="Proteomes" id="UP000198382"/>
    </source>
</evidence>
<dbReference type="Gene3D" id="3.90.550.10">
    <property type="entry name" value="Spore Coat Polysaccharide Biosynthesis Protein SpsA, Chain A"/>
    <property type="match status" value="1"/>
</dbReference>
<keyword evidence="3" id="KW-1185">Reference proteome</keyword>
<evidence type="ECO:0000313" key="2">
    <source>
        <dbReference type="EMBL" id="OXA81507.1"/>
    </source>
</evidence>